<dbReference type="GO" id="GO:0005886">
    <property type="term" value="C:plasma membrane"/>
    <property type="evidence" value="ECO:0007669"/>
    <property type="project" value="UniProtKB-SubCell"/>
</dbReference>
<evidence type="ECO:0000256" key="4">
    <source>
        <dbReference type="ARBA" id="ARBA00022475"/>
    </source>
</evidence>
<evidence type="ECO:0000256" key="6">
    <source>
        <dbReference type="ARBA" id="ARBA00022989"/>
    </source>
</evidence>
<dbReference type="PROSITE" id="PS51012">
    <property type="entry name" value="ABC_TM2"/>
    <property type="match status" value="1"/>
</dbReference>
<dbReference type="Proteomes" id="UP000321558">
    <property type="component" value="Unassembled WGS sequence"/>
</dbReference>
<name>A0A511ZEK6_9BACI</name>
<dbReference type="EMBL" id="BJYM01000002">
    <property type="protein sequence ID" value="GEN85877.1"/>
    <property type="molecule type" value="Genomic_DNA"/>
</dbReference>
<feature type="transmembrane region" description="Helical" evidence="9">
    <location>
        <begin position="293"/>
        <end position="314"/>
    </location>
</feature>
<comment type="caution">
    <text evidence="11">The sequence shown here is derived from an EMBL/GenBank/DDBJ whole genome shotgun (WGS) entry which is preliminary data.</text>
</comment>
<comment type="subcellular location">
    <subcellularLocation>
        <location evidence="1">Cell membrane</location>
        <topology evidence="1">Multi-pass membrane protein</topology>
    </subcellularLocation>
</comment>
<keyword evidence="3" id="KW-0813">Transport</keyword>
<feature type="transmembrane region" description="Helical" evidence="9">
    <location>
        <begin position="21"/>
        <end position="39"/>
    </location>
</feature>
<gene>
    <name evidence="11" type="ORF">OSO01_06160</name>
</gene>
<keyword evidence="8" id="KW-0175">Coiled coil</keyword>
<dbReference type="Pfam" id="PF12698">
    <property type="entry name" value="ABC2_membrane_3"/>
    <property type="match status" value="1"/>
</dbReference>
<evidence type="ECO:0000256" key="9">
    <source>
        <dbReference type="SAM" id="Phobius"/>
    </source>
</evidence>
<keyword evidence="7 9" id="KW-0472">Membrane</keyword>
<protein>
    <submittedName>
        <fullName evidence="11">Antibiotic ABC transporter permease</fullName>
    </submittedName>
</protein>
<keyword evidence="4" id="KW-1003">Cell membrane</keyword>
<evidence type="ECO:0000313" key="12">
    <source>
        <dbReference type="Proteomes" id="UP000321558"/>
    </source>
</evidence>
<comment type="similarity">
    <text evidence="2">Belongs to the ABC-2 integral membrane protein family.</text>
</comment>
<evidence type="ECO:0000313" key="11">
    <source>
        <dbReference type="EMBL" id="GEN85877.1"/>
    </source>
</evidence>
<dbReference type="OrthoDB" id="9776218at2"/>
<dbReference type="InterPro" id="IPR013525">
    <property type="entry name" value="ABC2_TM"/>
</dbReference>
<dbReference type="PANTHER" id="PTHR30294:SF38">
    <property type="entry name" value="TRANSPORT PERMEASE PROTEIN"/>
    <property type="match status" value="1"/>
</dbReference>
<keyword evidence="12" id="KW-1185">Reference proteome</keyword>
<evidence type="ECO:0000256" key="7">
    <source>
        <dbReference type="ARBA" id="ARBA00023136"/>
    </source>
</evidence>
<dbReference type="PANTHER" id="PTHR30294">
    <property type="entry name" value="MEMBRANE COMPONENT OF ABC TRANSPORTER YHHJ-RELATED"/>
    <property type="match status" value="1"/>
</dbReference>
<dbReference type="STRING" id="582851.GCA_900162665_02827"/>
<dbReference type="InterPro" id="IPR047817">
    <property type="entry name" value="ABC2_TM_bact-type"/>
</dbReference>
<keyword evidence="5 9" id="KW-0812">Transmembrane</keyword>
<feature type="transmembrane region" description="Helical" evidence="9">
    <location>
        <begin position="210"/>
        <end position="233"/>
    </location>
</feature>
<dbReference type="AlphaFoldDB" id="A0A511ZEK6"/>
<proteinExistence type="inferred from homology"/>
<evidence type="ECO:0000256" key="5">
    <source>
        <dbReference type="ARBA" id="ARBA00022692"/>
    </source>
</evidence>
<feature type="transmembrane region" description="Helical" evidence="9">
    <location>
        <begin position="254"/>
        <end position="281"/>
    </location>
</feature>
<feature type="domain" description="ABC transmembrane type-2" evidence="10">
    <location>
        <begin position="176"/>
        <end position="401"/>
    </location>
</feature>
<evidence type="ECO:0000256" key="3">
    <source>
        <dbReference type="ARBA" id="ARBA00022448"/>
    </source>
</evidence>
<keyword evidence="6 9" id="KW-1133">Transmembrane helix</keyword>
<organism evidence="11 12">
    <name type="scientific">Oceanobacillus sojae</name>
    <dbReference type="NCBI Taxonomy" id="582851"/>
    <lineage>
        <taxon>Bacteria</taxon>
        <taxon>Bacillati</taxon>
        <taxon>Bacillota</taxon>
        <taxon>Bacilli</taxon>
        <taxon>Bacillales</taxon>
        <taxon>Bacillaceae</taxon>
        <taxon>Oceanobacillus</taxon>
    </lineage>
</organism>
<sequence>MRMLQLIKRICKQVLRDKRTLALLFLAPIFVITLLNYIFPDPDDEVTIAVVNVSDDVIDILEENDMIVKQENEINIKSYLEDGNASGVLEEKNGEWTLTILNDNPMDEGPAIQGSSKAIMEMKLNDLSDNIDDMINNMEDMSAGVEDMVESINEMMDQLPPEAAQNLDINTDLGVDTDVDTEIDSEINMDEDPITVEYIYGDESYTFFEILNPILVSFFVFFFVFLIAGMSMLKERSSGTLEKLLSTPIRKSEIVFGYLFGYGIFAILQTAVIILYSVYILDMEIAGSITNMFIINILLSFVALGLGLLLSTFVSSEFQMIQFIPLVIIPQIFFSGMLNVDTMEPWLQWIAPIMPLYYAGNTMIDVVLKGFTLGEIIAPLSILVLFIVIFVTLNILGMRRYRKV</sequence>
<evidence type="ECO:0000256" key="8">
    <source>
        <dbReference type="SAM" id="Coils"/>
    </source>
</evidence>
<accession>A0A511ZEK6</accession>
<reference evidence="11 12" key="1">
    <citation type="submission" date="2019-07" db="EMBL/GenBank/DDBJ databases">
        <title>Whole genome shotgun sequence of Oceanobacillus sojae NBRC 105379.</title>
        <authorList>
            <person name="Hosoyama A."/>
            <person name="Uohara A."/>
            <person name="Ohji S."/>
            <person name="Ichikawa N."/>
        </authorList>
    </citation>
    <scope>NUCLEOTIDE SEQUENCE [LARGE SCALE GENOMIC DNA]</scope>
    <source>
        <strain evidence="11 12">NBRC 105379</strain>
    </source>
</reference>
<feature type="coiled-coil region" evidence="8">
    <location>
        <begin position="117"/>
        <end position="144"/>
    </location>
</feature>
<evidence type="ECO:0000256" key="2">
    <source>
        <dbReference type="ARBA" id="ARBA00007783"/>
    </source>
</evidence>
<evidence type="ECO:0000259" key="10">
    <source>
        <dbReference type="PROSITE" id="PS51012"/>
    </source>
</evidence>
<dbReference type="InterPro" id="IPR051449">
    <property type="entry name" value="ABC-2_transporter_component"/>
</dbReference>
<evidence type="ECO:0000256" key="1">
    <source>
        <dbReference type="ARBA" id="ARBA00004651"/>
    </source>
</evidence>
<dbReference type="GO" id="GO:0140359">
    <property type="term" value="F:ABC-type transporter activity"/>
    <property type="evidence" value="ECO:0007669"/>
    <property type="project" value="InterPro"/>
</dbReference>
<feature type="transmembrane region" description="Helical" evidence="9">
    <location>
        <begin position="376"/>
        <end position="396"/>
    </location>
</feature>
<feature type="transmembrane region" description="Helical" evidence="9">
    <location>
        <begin position="321"/>
        <end position="340"/>
    </location>
</feature>
<dbReference type="RefSeq" id="WP_147208549.1">
    <property type="nucleotide sequence ID" value="NZ_BJYM01000002.1"/>
</dbReference>